<reference evidence="3" key="2">
    <citation type="submission" date="2023-01" db="EMBL/GenBank/DDBJ databases">
        <title>Draft genome sequence of Sneathiella chinensis strain NBRC 103408.</title>
        <authorList>
            <person name="Sun Q."/>
            <person name="Mori K."/>
        </authorList>
    </citation>
    <scope>NUCLEOTIDE SEQUENCE</scope>
    <source>
        <strain evidence="3">NBRC 103408</strain>
    </source>
</reference>
<dbReference type="InterPro" id="IPR007410">
    <property type="entry name" value="LpqE-like"/>
</dbReference>
<dbReference type="InterPro" id="IPR036182">
    <property type="entry name" value="PCuAC_sf"/>
</dbReference>
<keyword evidence="4" id="KW-1185">Reference proteome</keyword>
<dbReference type="InterPro" id="IPR058248">
    <property type="entry name" value="Lxx211020-like"/>
</dbReference>
<proteinExistence type="predicted"/>
<comment type="caution">
    <text evidence="3">The sequence shown here is derived from an EMBL/GenBank/DDBJ whole genome shotgun (WGS) entry which is preliminary data.</text>
</comment>
<evidence type="ECO:0008006" key="5">
    <source>
        <dbReference type="Google" id="ProtNLM"/>
    </source>
</evidence>
<reference evidence="3" key="1">
    <citation type="journal article" date="2014" name="Int. J. Syst. Evol. Microbiol.">
        <title>Complete genome of a new Firmicutes species belonging to the dominant human colonic microbiota ('Ruminococcus bicirculans') reveals two chromosomes and a selective capacity to utilize plant glucans.</title>
        <authorList>
            <consortium name="NISC Comparative Sequencing Program"/>
            <person name="Wegmann U."/>
            <person name="Louis P."/>
            <person name="Goesmann A."/>
            <person name="Henrissat B."/>
            <person name="Duncan S.H."/>
            <person name="Flint H.J."/>
        </authorList>
    </citation>
    <scope>NUCLEOTIDE SEQUENCE</scope>
    <source>
        <strain evidence="3">NBRC 103408</strain>
    </source>
</reference>
<name>A0ABQ5U7U8_9PROT</name>
<sequence>MNFVKMIAVSALAGVAMMSSLHTPAFAAGETSQLTAEDAWARSRPASAKVGGAYVTLINNGKTDDRLIGAQSPVADRTELHTVEMQDGMMKMMEVKDGIPVPAGQTVALRPGGLHVMFMGLKETMEEGKTFPLTLTFEHAGDKQVTVQVRAAGAMKNMPHGSMNQGGSMNHGGSLNQDGTMGGGTMPHMGTDKGHMGQGEMQKQHSN</sequence>
<organism evidence="3 4">
    <name type="scientific">Sneathiella chinensis</name>
    <dbReference type="NCBI Taxonomy" id="349750"/>
    <lineage>
        <taxon>Bacteria</taxon>
        <taxon>Pseudomonadati</taxon>
        <taxon>Pseudomonadota</taxon>
        <taxon>Alphaproteobacteria</taxon>
        <taxon>Sneathiellales</taxon>
        <taxon>Sneathiellaceae</taxon>
        <taxon>Sneathiella</taxon>
    </lineage>
</organism>
<evidence type="ECO:0000313" key="3">
    <source>
        <dbReference type="EMBL" id="GLQ07979.1"/>
    </source>
</evidence>
<evidence type="ECO:0000256" key="2">
    <source>
        <dbReference type="SAM" id="SignalP"/>
    </source>
</evidence>
<dbReference type="Proteomes" id="UP001161409">
    <property type="component" value="Unassembled WGS sequence"/>
</dbReference>
<dbReference type="EMBL" id="BSNF01000010">
    <property type="protein sequence ID" value="GLQ07979.1"/>
    <property type="molecule type" value="Genomic_DNA"/>
</dbReference>
<evidence type="ECO:0000256" key="1">
    <source>
        <dbReference type="SAM" id="MobiDB-lite"/>
    </source>
</evidence>
<protein>
    <recommendedName>
        <fullName evidence="5">Copper chaperone PCu(A)C</fullName>
    </recommendedName>
</protein>
<feature type="compositionally biased region" description="Polar residues" evidence="1">
    <location>
        <begin position="163"/>
        <end position="178"/>
    </location>
</feature>
<feature type="signal peptide" evidence="2">
    <location>
        <begin position="1"/>
        <end position="27"/>
    </location>
</feature>
<dbReference type="RefSeq" id="WP_240953559.1">
    <property type="nucleotide sequence ID" value="NZ_BSNF01000010.1"/>
</dbReference>
<feature type="chain" id="PRO_5047440376" description="Copper chaperone PCu(A)C" evidence="2">
    <location>
        <begin position="28"/>
        <end position="207"/>
    </location>
</feature>
<dbReference type="PANTHER" id="PTHR36302">
    <property type="entry name" value="BLR7088 PROTEIN"/>
    <property type="match status" value="1"/>
</dbReference>
<dbReference type="SUPFAM" id="SSF110087">
    <property type="entry name" value="DR1885-like metal-binding protein"/>
    <property type="match status" value="1"/>
</dbReference>
<feature type="region of interest" description="Disordered" evidence="1">
    <location>
        <begin position="163"/>
        <end position="207"/>
    </location>
</feature>
<dbReference type="Gene3D" id="2.60.40.1890">
    <property type="entry name" value="PCu(A)C copper chaperone"/>
    <property type="match status" value="1"/>
</dbReference>
<accession>A0ABQ5U7U8</accession>
<keyword evidence="2" id="KW-0732">Signal</keyword>
<dbReference type="PANTHER" id="PTHR36302:SF1">
    <property type="entry name" value="COPPER CHAPERONE PCU(A)C"/>
    <property type="match status" value="1"/>
</dbReference>
<gene>
    <name evidence="3" type="ORF">GCM10007924_32010</name>
</gene>
<dbReference type="Pfam" id="PF04314">
    <property type="entry name" value="PCuAC"/>
    <property type="match status" value="1"/>
</dbReference>
<evidence type="ECO:0000313" key="4">
    <source>
        <dbReference type="Proteomes" id="UP001161409"/>
    </source>
</evidence>